<accession>A0A4U3M290</accession>
<evidence type="ECO:0000313" key="1">
    <source>
        <dbReference type="EMBL" id="TKK81317.1"/>
    </source>
</evidence>
<dbReference type="InterPro" id="IPR006748">
    <property type="entry name" value="NH2Glyco/OHUrea_AB-resist_kin"/>
</dbReference>
<protein>
    <submittedName>
        <fullName evidence="1">Kinase</fullName>
    </submittedName>
</protein>
<reference evidence="1 2" key="1">
    <citation type="submission" date="2019-04" db="EMBL/GenBank/DDBJ databases">
        <title>Kribbella sp. NEAU-THZ 27 nov., a novel actinomycete isolated from soil.</title>
        <authorList>
            <person name="Duan L."/>
        </authorList>
    </citation>
    <scope>NUCLEOTIDE SEQUENCE [LARGE SCALE GENOMIC DNA]</scope>
    <source>
        <strain evidence="2">NEAU-THZ27</strain>
    </source>
</reference>
<dbReference type="RefSeq" id="WP_137252033.1">
    <property type="nucleotide sequence ID" value="NZ_JBHSPQ010000004.1"/>
</dbReference>
<organism evidence="1 2">
    <name type="scientific">Kribbella jiaozuonensis</name>
    <dbReference type="NCBI Taxonomy" id="2575441"/>
    <lineage>
        <taxon>Bacteria</taxon>
        <taxon>Bacillati</taxon>
        <taxon>Actinomycetota</taxon>
        <taxon>Actinomycetes</taxon>
        <taxon>Propionibacteriales</taxon>
        <taxon>Kribbellaceae</taxon>
        <taxon>Kribbella</taxon>
    </lineage>
</organism>
<sequence>MIELPETFLQMPGWWTQGQAWLESLPQAVDAQCRRWNLAIDGPVAHGSNAIVVPVTRDGMELALRMSLPGDEVTKQVRALKWWDGRGMVLLLDDDAEAGAMLLERLSTPLTTRPIDEAIAVLGQMMRRLAVPGPDDAPSTADIVTTRSAELEPQWERLGRPFDVAILREALDVAPTETTSTAAVNGDFHSGQVLAGHREPWLTVDPVLYRGDIEFDLGRVLWWDLDKMTEIVPYFDLAVREAGLDRDRARDWVIWRTVDYWLWGLNSGLTEDPVRCARLVNALCR</sequence>
<dbReference type="GO" id="GO:0016773">
    <property type="term" value="F:phosphotransferase activity, alcohol group as acceptor"/>
    <property type="evidence" value="ECO:0007669"/>
    <property type="project" value="InterPro"/>
</dbReference>
<dbReference type="OrthoDB" id="3638028at2"/>
<comment type="caution">
    <text evidence="1">The sequence shown here is derived from an EMBL/GenBank/DDBJ whole genome shotgun (WGS) entry which is preliminary data.</text>
</comment>
<keyword evidence="1" id="KW-0808">Transferase</keyword>
<evidence type="ECO:0000313" key="2">
    <source>
        <dbReference type="Proteomes" id="UP000305836"/>
    </source>
</evidence>
<dbReference type="EMBL" id="SZPZ01000001">
    <property type="protein sequence ID" value="TKK81317.1"/>
    <property type="molecule type" value="Genomic_DNA"/>
</dbReference>
<dbReference type="SUPFAM" id="SSF56112">
    <property type="entry name" value="Protein kinase-like (PK-like)"/>
    <property type="match status" value="1"/>
</dbReference>
<proteinExistence type="predicted"/>
<dbReference type="InterPro" id="IPR011009">
    <property type="entry name" value="Kinase-like_dom_sf"/>
</dbReference>
<keyword evidence="1" id="KW-0418">Kinase</keyword>
<gene>
    <name evidence="1" type="ORF">FDA38_00100</name>
</gene>
<dbReference type="Proteomes" id="UP000305836">
    <property type="component" value="Unassembled WGS sequence"/>
</dbReference>
<keyword evidence="2" id="KW-1185">Reference proteome</keyword>
<dbReference type="AlphaFoldDB" id="A0A4U3M290"/>
<dbReference type="Pfam" id="PF04655">
    <property type="entry name" value="APH_6_hur"/>
    <property type="match status" value="1"/>
</dbReference>
<dbReference type="GO" id="GO:0019748">
    <property type="term" value="P:secondary metabolic process"/>
    <property type="evidence" value="ECO:0007669"/>
    <property type="project" value="InterPro"/>
</dbReference>
<dbReference type="GO" id="GO:0016301">
    <property type="term" value="F:kinase activity"/>
    <property type="evidence" value="ECO:0007669"/>
    <property type="project" value="UniProtKB-KW"/>
</dbReference>
<name>A0A4U3M290_9ACTN</name>